<dbReference type="Pfam" id="PF03479">
    <property type="entry name" value="PCC"/>
    <property type="match status" value="1"/>
</dbReference>
<accession>D7E7F3</accession>
<dbReference type="PROSITE" id="PS51742">
    <property type="entry name" value="PPC"/>
    <property type="match status" value="1"/>
</dbReference>
<dbReference type="AlphaFoldDB" id="D7E7F3"/>
<dbReference type="Gene3D" id="3.30.1330.80">
    <property type="entry name" value="Hypothetical protein, similar to alpha- acetolactate decarboxylase, domain 2"/>
    <property type="match status" value="1"/>
</dbReference>
<dbReference type="SUPFAM" id="SSF117856">
    <property type="entry name" value="AF0104/ALDC/Ptd012-like"/>
    <property type="match status" value="1"/>
</dbReference>
<name>D7E7F3_METEZ</name>
<keyword evidence="3" id="KW-1185">Reference proteome</keyword>
<dbReference type="GeneID" id="9346643"/>
<evidence type="ECO:0000313" key="2">
    <source>
        <dbReference type="EMBL" id="ADI73902.1"/>
    </source>
</evidence>
<dbReference type="InterPro" id="IPR005175">
    <property type="entry name" value="PPC_dom"/>
</dbReference>
<sequence length="148" mass="16515">MEYTKGNIGRVFTVRIDNKENLIEELENLATYEDIRSAVFVLLGAVGEANLVTGPLEKIIPPEPVWSKLEKPSEIMGIGNIFFENEKPKIHLHTSTGNQEGVKVGCLRGENETFMVIEVFIMELSGISAARMFNSNKGFAPIQFNNNQ</sequence>
<organism evidence="2 3">
    <name type="scientific">Methanohalobium evestigatum (strain ATCC BAA-1072 / DSM 3721 / NBRC 107634 / OCM 161 / Z-7303)</name>
    <dbReference type="NCBI Taxonomy" id="644295"/>
    <lineage>
        <taxon>Archaea</taxon>
        <taxon>Methanobacteriati</taxon>
        <taxon>Methanobacteriota</taxon>
        <taxon>Stenosarchaea group</taxon>
        <taxon>Methanomicrobia</taxon>
        <taxon>Methanosarcinales</taxon>
        <taxon>Methanosarcinaceae</taxon>
        <taxon>Methanohalobium</taxon>
    </lineage>
</organism>
<reference evidence="2 3" key="1">
    <citation type="submission" date="2010-06" db="EMBL/GenBank/DDBJ databases">
        <title>Complete sequence chromosome of Methanohalobium evestigatum Z-7303.</title>
        <authorList>
            <consortium name="US DOE Joint Genome Institute"/>
            <person name="Lucas S."/>
            <person name="Copeland A."/>
            <person name="Lapidus A."/>
            <person name="Cheng J.-F."/>
            <person name="Bruce D."/>
            <person name="Goodwin L."/>
            <person name="Pitluck S."/>
            <person name="Saunders E."/>
            <person name="Detter J.C."/>
            <person name="Han C."/>
            <person name="Tapia R."/>
            <person name="Land M."/>
            <person name="Hauser L."/>
            <person name="Kyrpides N."/>
            <person name="Mikhailova N."/>
            <person name="Sieprawska-Lupa M."/>
            <person name="Whitman W.B."/>
            <person name="Anderson I."/>
            <person name="Woyke T."/>
        </authorList>
    </citation>
    <scope>NUCLEOTIDE SEQUENCE [LARGE SCALE GENOMIC DNA]</scope>
    <source>
        <strain evidence="3">ATCC BAA-1072 / DSM 3721 / NBRC 107634 / OCM 161 / Z-7303</strain>
    </source>
</reference>
<dbReference type="CDD" id="cd11378">
    <property type="entry name" value="DUF296"/>
    <property type="match status" value="1"/>
</dbReference>
<proteinExistence type="predicted"/>
<dbReference type="PANTHER" id="PTHR34988">
    <property type="entry name" value="PROTEIN, PUTATIVE-RELATED"/>
    <property type="match status" value="1"/>
</dbReference>
<dbReference type="STRING" id="644295.Metev_1013"/>
<gene>
    <name evidence="2" type="ordered locus">Metev_1013</name>
</gene>
<dbReference type="OrthoDB" id="371648at2157"/>
<dbReference type="RefSeq" id="WP_013194469.1">
    <property type="nucleotide sequence ID" value="NC_014253.1"/>
</dbReference>
<protein>
    <recommendedName>
        <fullName evidence="1">PPC domain-containing protein</fullName>
    </recommendedName>
</protein>
<evidence type="ECO:0000259" key="1">
    <source>
        <dbReference type="PROSITE" id="PS51742"/>
    </source>
</evidence>
<dbReference type="PANTHER" id="PTHR34988:SF1">
    <property type="entry name" value="DNA-BINDING PROTEIN"/>
    <property type="match status" value="1"/>
</dbReference>
<feature type="domain" description="PPC" evidence="1">
    <location>
        <begin position="6"/>
        <end position="145"/>
    </location>
</feature>
<dbReference type="Proteomes" id="UP000000391">
    <property type="component" value="Chromosome"/>
</dbReference>
<evidence type="ECO:0000313" key="3">
    <source>
        <dbReference type="Proteomes" id="UP000000391"/>
    </source>
</evidence>
<dbReference type="EMBL" id="CP002069">
    <property type="protein sequence ID" value="ADI73902.1"/>
    <property type="molecule type" value="Genomic_DNA"/>
</dbReference>
<dbReference type="HOGENOM" id="CLU_114051_1_0_2"/>
<dbReference type="KEGG" id="mev:Metev_1013"/>